<organism evidence="1 2">
    <name type="scientific">Marinilabilia salmonicolor</name>
    <dbReference type="NCBI Taxonomy" id="989"/>
    <lineage>
        <taxon>Bacteria</taxon>
        <taxon>Pseudomonadati</taxon>
        <taxon>Bacteroidota</taxon>
        <taxon>Bacteroidia</taxon>
        <taxon>Marinilabiliales</taxon>
        <taxon>Marinilabiliaceae</taxon>
        <taxon>Marinilabilia</taxon>
    </lineage>
</organism>
<dbReference type="SUPFAM" id="SSF49464">
    <property type="entry name" value="Carboxypeptidase regulatory domain-like"/>
    <property type="match status" value="1"/>
</dbReference>
<dbReference type="AlphaFoldDB" id="A0A2T0XQP5"/>
<proteinExistence type="predicted"/>
<accession>A0A2T0XQP5</accession>
<dbReference type="OrthoDB" id="1120571at2"/>
<dbReference type="EMBL" id="QPIZ01000001">
    <property type="protein sequence ID" value="RCW39377.1"/>
    <property type="molecule type" value="Genomic_DNA"/>
</dbReference>
<dbReference type="InterPro" id="IPR008969">
    <property type="entry name" value="CarboxyPept-like_regulatory"/>
</dbReference>
<evidence type="ECO:0000313" key="2">
    <source>
        <dbReference type="Proteomes" id="UP000252733"/>
    </source>
</evidence>
<comment type="caution">
    <text evidence="1">The sequence shown here is derived from an EMBL/GenBank/DDBJ whole genome shotgun (WGS) entry which is preliminary data.</text>
</comment>
<dbReference type="RefSeq" id="WP_106151967.1">
    <property type="nucleotide sequence ID" value="NZ_PVTS01000003.1"/>
</dbReference>
<sequence length="243" mass="27590">MKIIVLIIAGCSLLCLQSLQGQKKNTIIASGTLYNIENKKSLGYVQLVSFNSYLSYTSDSNGQFRISLPADDSIRIVSMGFEPRTMKATDFINRQATDSIFLSPASYLLKEIVVRAEEREMRLNLPGNFGINVDPDAEPDKSIPKPSVGMIMSPLTLAHSVFSKEGKSQRRSQKVLNSMNQKSAWEKVIASGMLNDWIEIKDQEMDSFIIFCNQRMKMSEKDNLLTIRNKVLRLWEEYKMTNE</sequence>
<keyword evidence="2" id="KW-1185">Reference proteome</keyword>
<dbReference type="STRING" id="1168289.GCA_000259075_00159"/>
<evidence type="ECO:0008006" key="3">
    <source>
        <dbReference type="Google" id="ProtNLM"/>
    </source>
</evidence>
<gene>
    <name evidence="1" type="ORF">DFO77_101147</name>
</gene>
<evidence type="ECO:0000313" key="1">
    <source>
        <dbReference type="EMBL" id="RCW39377.1"/>
    </source>
</evidence>
<dbReference type="Proteomes" id="UP000252733">
    <property type="component" value="Unassembled WGS sequence"/>
</dbReference>
<reference evidence="1 2" key="1">
    <citation type="submission" date="2018-07" db="EMBL/GenBank/DDBJ databases">
        <title>Freshwater and sediment microbial communities from various areas in North America, analyzing microbe dynamics in response to fracking.</title>
        <authorList>
            <person name="Lamendella R."/>
        </authorList>
    </citation>
    <scope>NUCLEOTIDE SEQUENCE [LARGE SCALE GENOMIC DNA]</scope>
    <source>
        <strain evidence="1 2">160A</strain>
    </source>
</reference>
<name>A0A2T0XQP5_9BACT</name>
<protein>
    <recommendedName>
        <fullName evidence="3">Carboxypeptidase-like protein</fullName>
    </recommendedName>
</protein>